<evidence type="ECO:0008006" key="4">
    <source>
        <dbReference type="Google" id="ProtNLM"/>
    </source>
</evidence>
<evidence type="ECO:0000313" key="3">
    <source>
        <dbReference type="Proteomes" id="UP000198970"/>
    </source>
</evidence>
<accession>A0ABY1C9D6</accession>
<keyword evidence="1" id="KW-0812">Transmembrane</keyword>
<sequence>MISDKNNDWKNSLPLTICAIIIAVGFIIAALVFANIMADRPMMGNFNGSISSNSYTYPDLMEIDVLQQYLGIYPSHDEYDSEGYGDNYDKIDSKLRSDLQNDILNGVWPEFPYVQINGRLYFSKQAVDDWFAEQSKQQLRIK</sequence>
<dbReference type="RefSeq" id="WP_054791711.1">
    <property type="nucleotide sequence ID" value="NZ_LT630003.1"/>
</dbReference>
<keyword evidence="1" id="KW-1133">Transmembrane helix</keyword>
<keyword evidence="1" id="KW-0472">Membrane</keyword>
<proteinExistence type="predicted"/>
<evidence type="ECO:0000313" key="2">
    <source>
        <dbReference type="EMBL" id="SET82824.1"/>
    </source>
</evidence>
<dbReference type="Proteomes" id="UP000198970">
    <property type="component" value="Chromosome I"/>
</dbReference>
<name>A0ABY1C9D6_9FIRM</name>
<protein>
    <recommendedName>
        <fullName evidence="4">DNA-binding protein</fullName>
    </recommendedName>
</protein>
<gene>
    <name evidence="2" type="ORF">SAMN02745906_2238</name>
</gene>
<dbReference type="EMBL" id="LT630003">
    <property type="protein sequence ID" value="SET82824.1"/>
    <property type="molecule type" value="Genomic_DNA"/>
</dbReference>
<reference evidence="2 3" key="1">
    <citation type="submission" date="2016-10" db="EMBL/GenBank/DDBJ databases">
        <authorList>
            <person name="Varghese N."/>
            <person name="Submissions S."/>
        </authorList>
    </citation>
    <scope>NUCLEOTIDE SEQUENCE [LARGE SCALE GENOMIC DNA]</scope>
    <source>
        <strain evidence="2 3">ATCC 19403</strain>
    </source>
</reference>
<keyword evidence="3" id="KW-1185">Reference proteome</keyword>
<evidence type="ECO:0000256" key="1">
    <source>
        <dbReference type="SAM" id="Phobius"/>
    </source>
</evidence>
<feature type="transmembrane region" description="Helical" evidence="1">
    <location>
        <begin position="12"/>
        <end position="34"/>
    </location>
</feature>
<organism evidence="2 3">
    <name type="scientific">Lacrimispora sphenoides JCM 1415</name>
    <dbReference type="NCBI Taxonomy" id="1297793"/>
    <lineage>
        <taxon>Bacteria</taxon>
        <taxon>Bacillati</taxon>
        <taxon>Bacillota</taxon>
        <taxon>Clostridia</taxon>
        <taxon>Lachnospirales</taxon>
        <taxon>Lachnospiraceae</taxon>
        <taxon>Lacrimispora</taxon>
    </lineage>
</organism>